<feature type="region of interest" description="Disordered" evidence="1">
    <location>
        <begin position="336"/>
        <end position="484"/>
    </location>
</feature>
<feature type="region of interest" description="Disordered" evidence="1">
    <location>
        <begin position="781"/>
        <end position="833"/>
    </location>
</feature>
<proteinExistence type="predicted"/>
<feature type="compositionally biased region" description="Polar residues" evidence="1">
    <location>
        <begin position="900"/>
        <end position="912"/>
    </location>
</feature>
<organism evidence="2 3">
    <name type="scientific">Kingdonia uniflora</name>
    <dbReference type="NCBI Taxonomy" id="39325"/>
    <lineage>
        <taxon>Eukaryota</taxon>
        <taxon>Viridiplantae</taxon>
        <taxon>Streptophyta</taxon>
        <taxon>Embryophyta</taxon>
        <taxon>Tracheophyta</taxon>
        <taxon>Spermatophyta</taxon>
        <taxon>Magnoliopsida</taxon>
        <taxon>Ranunculales</taxon>
        <taxon>Circaeasteraceae</taxon>
        <taxon>Kingdonia</taxon>
    </lineage>
</organism>
<dbReference type="PANTHER" id="PTHR31008:SF0">
    <property type="entry name" value="CSL1"/>
    <property type="match status" value="1"/>
</dbReference>
<evidence type="ECO:0000313" key="3">
    <source>
        <dbReference type="Proteomes" id="UP000541444"/>
    </source>
</evidence>
<feature type="region of interest" description="Disordered" evidence="1">
    <location>
        <begin position="1093"/>
        <end position="1120"/>
    </location>
</feature>
<feature type="compositionally biased region" description="Basic residues" evidence="1">
    <location>
        <begin position="353"/>
        <end position="365"/>
    </location>
</feature>
<feature type="compositionally biased region" description="Basic and acidic residues" evidence="1">
    <location>
        <begin position="366"/>
        <end position="382"/>
    </location>
</feature>
<comment type="caution">
    <text evidence="2">The sequence shown here is derived from an EMBL/GenBank/DDBJ whole genome shotgun (WGS) entry which is preliminary data.</text>
</comment>
<dbReference type="EMBL" id="JACGCM010000999">
    <property type="protein sequence ID" value="KAF6163156.1"/>
    <property type="molecule type" value="Genomic_DNA"/>
</dbReference>
<reference evidence="2 3" key="1">
    <citation type="journal article" date="2020" name="IScience">
        <title>Genome Sequencing of the Endangered Kingdonia uniflora (Circaeasteraceae, Ranunculales) Reveals Potential Mechanisms of Evolutionary Specialization.</title>
        <authorList>
            <person name="Sun Y."/>
            <person name="Deng T."/>
            <person name="Zhang A."/>
            <person name="Moore M.J."/>
            <person name="Landis J.B."/>
            <person name="Lin N."/>
            <person name="Zhang H."/>
            <person name="Zhang X."/>
            <person name="Huang J."/>
            <person name="Zhang X."/>
            <person name="Sun H."/>
            <person name="Wang H."/>
        </authorList>
    </citation>
    <scope>NUCLEOTIDE SEQUENCE [LARGE SCALE GENOMIC DNA]</scope>
    <source>
        <strain evidence="2">TB1705</strain>
        <tissue evidence="2">Leaf</tissue>
    </source>
</reference>
<accession>A0A7J7N7Q1</accession>
<keyword evidence="3" id="KW-1185">Reference proteome</keyword>
<feature type="compositionally biased region" description="Basic and acidic residues" evidence="1">
    <location>
        <begin position="391"/>
        <end position="400"/>
    </location>
</feature>
<feature type="region of interest" description="Disordered" evidence="1">
    <location>
        <begin position="869"/>
        <end position="945"/>
    </location>
</feature>
<evidence type="ECO:0008006" key="4">
    <source>
        <dbReference type="Google" id="ProtNLM"/>
    </source>
</evidence>
<feature type="compositionally biased region" description="Basic and acidic residues" evidence="1">
    <location>
        <begin position="783"/>
        <end position="811"/>
    </location>
</feature>
<evidence type="ECO:0000256" key="1">
    <source>
        <dbReference type="SAM" id="MobiDB-lite"/>
    </source>
</evidence>
<feature type="compositionally biased region" description="Basic residues" evidence="1">
    <location>
        <begin position="463"/>
        <end position="476"/>
    </location>
</feature>
<feature type="region of interest" description="Disordered" evidence="1">
    <location>
        <begin position="269"/>
        <end position="294"/>
    </location>
</feature>
<protein>
    <recommendedName>
        <fullName evidence="4">COP1-interacting protein 7</fullName>
    </recommendedName>
</protein>
<dbReference type="AlphaFoldDB" id="A0A7J7N7Q1"/>
<evidence type="ECO:0000313" key="2">
    <source>
        <dbReference type="EMBL" id="KAF6163156.1"/>
    </source>
</evidence>
<feature type="compositionally biased region" description="Basic and acidic residues" evidence="1">
    <location>
        <begin position="883"/>
        <end position="899"/>
    </location>
</feature>
<dbReference type="PANTHER" id="PTHR31008">
    <property type="entry name" value="COP1-INTERACTING PROTEIN-RELATED"/>
    <property type="match status" value="1"/>
</dbReference>
<name>A0A7J7N7Q1_9MAGN</name>
<dbReference type="Proteomes" id="UP000541444">
    <property type="component" value="Unassembled WGS sequence"/>
</dbReference>
<sequence>MDSSTRLDYALFQLTPTRTRCDLLVSSGGKNEKLASGFLQPFISHLQSAKDQISKGGYSITLRAPKKDSLWFTKGTLERFVRFVSTPEVLERFVTIEMEILQIESSFQSSEVSGKAIEEGAATAVDGNAKKSIVLYKPTVESNGTVPEDNSKQRLQKVLEARKGVLRKEQAMAYARAFVAGYEMVYIDNLISFADAFEASRLREACINFKELCNQKHNDGLWMDELAAVEALPQLELPYLGSSGIVLTTENSTPSQSILQSFQDSGRNGSINASVSDSATGQIPPTNANMSWPNQLPPHFMYNFQNAGSQQLPPYQGYPFPGMHFAPPYYQGNAQWSPNNEEYGNGHNEPDHRRNRKSSSKKKEKSPKIQESDSEHDGHTDPLESISGSDSDDKKSSREQPRKRKNGKNSSRTVVIRNINYITSNRKDGKEGTSGESSSDEDDLINGDSIKQKVEDAVGSLEKHHRSTSRRSRKSGPKNSNFAIESNGLVDQVVESEAVANKSEAGKIDESWGAFQNLLMRDDNTQDILDVSDEYLTIKSSESGLPSAVGRSVNLECEEGTKKRLVALATDSFVVSGRNASNEGSMHLQTFEGSENFRPSMKRIDCTDDALLLSQRTEALDRNDMSSLSDIPVLKTQKGDDWFMINEPEKVTGSMFDGDHGSAFQGDYLQAEKSKTDILFDDSIMVQARSIDDDQRDNSQWRTDISMVSGIALASEHENGFSDLSGDKLRASSSYEPDDLYMMLDRESRSESIATLWTPEIDYGIDSSFKEFDKMNSGIETHGCVDDNPPKNDKFDGKSIEGKLSGKDARSKTLRGSLGKSKSEIISRNKKASTVNRTVVQKSKFEKEEENRKKMEEIMIQRQKRIAERSVARGFTSKTSLSPKDDKQAPRSIAKDTKRSSLQKPVISSSTIDRLAYGHSKLKGPPSLPVKPVQPKKSSPKVNGIAPATSVLKVAKEESKTSNSNLLKSSNQLNGAHSLLSDLKGIDDSEPKLRTEVADKRAVENFNTLVDKSFKGGPVVRGDSSVLLSSHANGFITETTVDSSSPMHNEGFSSHAVNIEDKISVKTNEIFPVINEIIEEEIPTYKIISTPPSAIGLSPESTHSRKKWTSDDTSPSSAKGLKKLLLFGRKKPQLSS</sequence>
<feature type="compositionally biased region" description="Low complexity" evidence="1">
    <location>
        <begin position="930"/>
        <end position="942"/>
    </location>
</feature>
<gene>
    <name evidence="2" type="ORF">GIB67_025020</name>
</gene>
<dbReference type="OrthoDB" id="2020180at2759"/>